<feature type="chain" id="PRO_5022200118" description="DUF4168 domain-containing protein" evidence="1">
    <location>
        <begin position="22"/>
        <end position="124"/>
    </location>
</feature>
<dbReference type="RefSeq" id="WP_144842887.1">
    <property type="nucleotide sequence ID" value="NZ_VMRJ01000001.1"/>
</dbReference>
<gene>
    <name evidence="2" type="ORF">FNT36_00465</name>
</gene>
<dbReference type="EMBL" id="VMRJ01000001">
    <property type="protein sequence ID" value="TVT42605.1"/>
    <property type="molecule type" value="Genomic_DNA"/>
</dbReference>
<protein>
    <recommendedName>
        <fullName evidence="4">DUF4168 domain-containing protein</fullName>
    </recommendedName>
</protein>
<keyword evidence="3" id="KW-1185">Reference proteome</keyword>
<dbReference type="OrthoDB" id="882497at2"/>
<keyword evidence="1" id="KW-0732">Signal</keyword>
<reference evidence="2 3" key="1">
    <citation type="submission" date="2019-07" db="EMBL/GenBank/DDBJ databases">
        <title>Hymenobacter sp. straun FUR1 Genome sequencing and assembly.</title>
        <authorList>
            <person name="Chhetri G."/>
        </authorList>
    </citation>
    <scope>NUCLEOTIDE SEQUENCE [LARGE SCALE GENOMIC DNA]</scope>
    <source>
        <strain evidence="2 3">Fur1</strain>
    </source>
</reference>
<evidence type="ECO:0000313" key="2">
    <source>
        <dbReference type="EMBL" id="TVT42605.1"/>
    </source>
</evidence>
<name>A0A558C1E5_9BACT</name>
<evidence type="ECO:0008006" key="4">
    <source>
        <dbReference type="Google" id="ProtNLM"/>
    </source>
</evidence>
<sequence>MVTKLLSIVPALLLMAIVSHGQTGPTPIDPKTSQVVTAMTREMSNHLQLNEGQYIKLFSINRTRLARQQEIEHATTADASARTSQLAELQGQYEQECARILSPSQLSLLQQDQTNPATVGNGQG</sequence>
<proteinExistence type="predicted"/>
<dbReference type="AlphaFoldDB" id="A0A558C1E5"/>
<organism evidence="2 3">
    <name type="scientific">Hymenobacter setariae</name>
    <dbReference type="NCBI Taxonomy" id="2594794"/>
    <lineage>
        <taxon>Bacteria</taxon>
        <taxon>Pseudomonadati</taxon>
        <taxon>Bacteroidota</taxon>
        <taxon>Cytophagia</taxon>
        <taxon>Cytophagales</taxon>
        <taxon>Hymenobacteraceae</taxon>
        <taxon>Hymenobacter</taxon>
    </lineage>
</organism>
<accession>A0A558C1E5</accession>
<feature type="signal peptide" evidence="1">
    <location>
        <begin position="1"/>
        <end position="21"/>
    </location>
</feature>
<evidence type="ECO:0000313" key="3">
    <source>
        <dbReference type="Proteomes" id="UP000317624"/>
    </source>
</evidence>
<dbReference type="Proteomes" id="UP000317624">
    <property type="component" value="Unassembled WGS sequence"/>
</dbReference>
<evidence type="ECO:0000256" key="1">
    <source>
        <dbReference type="SAM" id="SignalP"/>
    </source>
</evidence>
<comment type="caution">
    <text evidence="2">The sequence shown here is derived from an EMBL/GenBank/DDBJ whole genome shotgun (WGS) entry which is preliminary data.</text>
</comment>